<evidence type="ECO:0000259" key="4">
    <source>
        <dbReference type="SMART" id="SM00646"/>
    </source>
</evidence>
<dbReference type="Proteomes" id="UP000431264">
    <property type="component" value="Unassembled WGS sequence"/>
</dbReference>
<dbReference type="PANTHER" id="PTHR30404">
    <property type="entry name" value="N-ACETYLMURAMOYL-L-ALANINE AMIDASE"/>
    <property type="match status" value="1"/>
</dbReference>
<comment type="caution">
    <text evidence="5">The sequence shown here is derived from an EMBL/GenBank/DDBJ whole genome shotgun (WGS) entry which is preliminary data.</text>
</comment>
<evidence type="ECO:0000256" key="2">
    <source>
        <dbReference type="ARBA" id="ARBA00011901"/>
    </source>
</evidence>
<dbReference type="CDD" id="cd02696">
    <property type="entry name" value="MurNAc-LAA"/>
    <property type="match status" value="1"/>
</dbReference>
<feature type="domain" description="MurNAc-LAA" evidence="4">
    <location>
        <begin position="99"/>
        <end position="257"/>
    </location>
</feature>
<dbReference type="InterPro" id="IPR002508">
    <property type="entry name" value="MurNAc-LAA_cat"/>
</dbReference>
<dbReference type="GO" id="GO:0009253">
    <property type="term" value="P:peptidoglycan catabolic process"/>
    <property type="evidence" value="ECO:0007669"/>
    <property type="project" value="InterPro"/>
</dbReference>
<evidence type="ECO:0000313" key="5">
    <source>
        <dbReference type="EMBL" id="MVO08441.1"/>
    </source>
</evidence>
<organism evidence="5 6">
    <name type="scientific">Flavobacterium profundi</name>
    <dbReference type="NCBI Taxonomy" id="1774945"/>
    <lineage>
        <taxon>Bacteria</taxon>
        <taxon>Pseudomonadati</taxon>
        <taxon>Bacteroidota</taxon>
        <taxon>Flavobacteriia</taxon>
        <taxon>Flavobacteriales</taxon>
        <taxon>Flavobacteriaceae</taxon>
        <taxon>Flavobacterium</taxon>
    </lineage>
</organism>
<evidence type="ECO:0000313" key="6">
    <source>
        <dbReference type="Proteomes" id="UP000431264"/>
    </source>
</evidence>
<dbReference type="Pfam" id="PF01520">
    <property type="entry name" value="Amidase_3"/>
    <property type="match status" value="1"/>
</dbReference>
<sequence>MRKETCYTPQLKFNLKVLIITVLFLSFSNVMAQSKSKFKVVLDAGHGGKDYGNVHHGYIEKKIALAVTLKVGEYLSKDSDFDFFYSRKTDVFVELKDRAIQANKQDANLFVSIHCNAAKNYSAFGTETFVMGLSRSSTNLEVAKNENSVILLEDDYKENYKGFDPNRPESLIGLKILQEEYLNQSIELAAFVEDNFKDNLGKKSRGVKQAPLWVLDASYMPGVLIEIGFLSNKVEGEYLNTEKGQNEVAKAIADAIFSYKKQYYKTSSGTKPVVTETGRVEETPAVVKEDPVQAIIENVKNGIQFKVQLSASSTKIATSPSNFKGLNGVHVEQSGKIYKYLFGSEDSYELAQNKLTEAKNKGFESAFIVAYKDGVKINLSDAIK</sequence>
<dbReference type="SUPFAM" id="SSF53187">
    <property type="entry name" value="Zn-dependent exopeptidases"/>
    <property type="match status" value="1"/>
</dbReference>
<dbReference type="Gene3D" id="3.40.630.40">
    <property type="entry name" value="Zn-dependent exopeptidases"/>
    <property type="match status" value="1"/>
</dbReference>
<protein>
    <recommendedName>
        <fullName evidence="2">N-acetylmuramoyl-L-alanine amidase</fullName>
        <ecNumber evidence="2">3.5.1.28</ecNumber>
    </recommendedName>
</protein>
<keyword evidence="6" id="KW-1185">Reference proteome</keyword>
<reference evidence="6" key="1">
    <citation type="submission" date="2019-05" db="EMBL/GenBank/DDBJ databases">
        <title>Flavobacterium profundi sp. nov., isolated from a deep-sea seamount.</title>
        <authorList>
            <person name="Zhang D.-C."/>
        </authorList>
    </citation>
    <scope>NUCLEOTIDE SEQUENCE [LARGE SCALE GENOMIC DNA]</scope>
    <source>
        <strain evidence="6">TP390</strain>
    </source>
</reference>
<dbReference type="AlphaFoldDB" id="A0A6I4IK74"/>
<accession>A0A6I4IK74</accession>
<keyword evidence="3" id="KW-0378">Hydrolase</keyword>
<dbReference type="InterPro" id="IPR050695">
    <property type="entry name" value="N-acetylmuramoyl_amidase_3"/>
</dbReference>
<dbReference type="EC" id="3.5.1.28" evidence="2"/>
<dbReference type="GO" id="GO:0030288">
    <property type="term" value="C:outer membrane-bounded periplasmic space"/>
    <property type="evidence" value="ECO:0007669"/>
    <property type="project" value="TreeGrafter"/>
</dbReference>
<evidence type="ECO:0000256" key="3">
    <source>
        <dbReference type="ARBA" id="ARBA00022801"/>
    </source>
</evidence>
<dbReference type="SMART" id="SM00646">
    <property type="entry name" value="Ami_3"/>
    <property type="match status" value="1"/>
</dbReference>
<dbReference type="FunFam" id="3.40.630.40:FF:000005">
    <property type="entry name" value="N-acetylmuramoyl-L-alanine amidase (AmiA)"/>
    <property type="match status" value="1"/>
</dbReference>
<evidence type="ECO:0000256" key="1">
    <source>
        <dbReference type="ARBA" id="ARBA00001561"/>
    </source>
</evidence>
<name>A0A6I4IK74_9FLAO</name>
<gene>
    <name evidence="5" type="ORF">GOQ30_04590</name>
</gene>
<dbReference type="OrthoDB" id="9806267at2"/>
<dbReference type="PANTHER" id="PTHR30404:SF0">
    <property type="entry name" value="N-ACETYLMURAMOYL-L-ALANINE AMIDASE AMIC"/>
    <property type="match status" value="1"/>
</dbReference>
<dbReference type="EMBL" id="WQLW01000002">
    <property type="protein sequence ID" value="MVO08441.1"/>
    <property type="molecule type" value="Genomic_DNA"/>
</dbReference>
<comment type="catalytic activity">
    <reaction evidence="1">
        <text>Hydrolyzes the link between N-acetylmuramoyl residues and L-amino acid residues in certain cell-wall glycopeptides.</text>
        <dbReference type="EC" id="3.5.1.28"/>
    </reaction>
</comment>
<proteinExistence type="predicted"/>
<dbReference type="GO" id="GO:0008745">
    <property type="term" value="F:N-acetylmuramoyl-L-alanine amidase activity"/>
    <property type="evidence" value="ECO:0007669"/>
    <property type="project" value="UniProtKB-EC"/>
</dbReference>